<keyword evidence="12" id="KW-1185">Reference proteome</keyword>
<reference evidence="12" key="1">
    <citation type="submission" date="2016-10" db="EMBL/GenBank/DDBJ databases">
        <authorList>
            <person name="Varghese N."/>
            <person name="Submissions S."/>
        </authorList>
    </citation>
    <scope>NUCLEOTIDE SEQUENCE [LARGE SCALE GENOMIC DNA]</scope>
    <source>
        <strain evidence="12">DSM 22965</strain>
    </source>
</reference>
<dbReference type="Pfam" id="PF00398">
    <property type="entry name" value="RrnaAD"/>
    <property type="match status" value="1"/>
</dbReference>
<evidence type="ECO:0000256" key="4">
    <source>
        <dbReference type="ARBA" id="ARBA00022679"/>
    </source>
</evidence>
<dbReference type="PROSITE" id="PS01131">
    <property type="entry name" value="RRNA_A_DIMETH"/>
    <property type="match status" value="1"/>
</dbReference>
<keyword evidence="5 7" id="KW-0949">S-adenosyl-L-methionine</keyword>
<evidence type="ECO:0000256" key="6">
    <source>
        <dbReference type="ARBA" id="ARBA00022884"/>
    </source>
</evidence>
<comment type="function">
    <text evidence="7">Specifically dimethylates two adjacent adenosines (A1518 and A1519) in the loop of a conserved hairpin near the 3'-end of 16S rRNA in the 30S particle. May play a critical role in biogenesis of 30S subunits.</text>
</comment>
<evidence type="ECO:0000256" key="1">
    <source>
        <dbReference type="ARBA" id="ARBA00022490"/>
    </source>
</evidence>
<comment type="catalytic activity">
    <reaction evidence="7">
        <text>adenosine(1518)/adenosine(1519) in 16S rRNA + 4 S-adenosyl-L-methionine = N(6)-dimethyladenosine(1518)/N(6)-dimethyladenosine(1519) in 16S rRNA + 4 S-adenosyl-L-homocysteine + 4 H(+)</text>
        <dbReference type="Rhea" id="RHEA:19609"/>
        <dbReference type="Rhea" id="RHEA-COMP:10232"/>
        <dbReference type="Rhea" id="RHEA-COMP:10233"/>
        <dbReference type="ChEBI" id="CHEBI:15378"/>
        <dbReference type="ChEBI" id="CHEBI:57856"/>
        <dbReference type="ChEBI" id="CHEBI:59789"/>
        <dbReference type="ChEBI" id="CHEBI:74411"/>
        <dbReference type="ChEBI" id="CHEBI:74493"/>
        <dbReference type="EC" id="2.1.1.182"/>
    </reaction>
</comment>
<dbReference type="InterPro" id="IPR001737">
    <property type="entry name" value="KsgA/Erm"/>
</dbReference>
<feature type="binding site" evidence="7 8">
    <location>
        <position position="125"/>
    </location>
    <ligand>
        <name>S-adenosyl-L-methionine</name>
        <dbReference type="ChEBI" id="CHEBI:59789"/>
    </ligand>
</feature>
<comment type="similarity">
    <text evidence="7">Belongs to the class I-like SAM-binding methyltransferase superfamily. rRNA adenine N(6)-methyltransferase family. RsmA subfamily.</text>
</comment>
<dbReference type="PROSITE" id="PS51689">
    <property type="entry name" value="SAM_RNA_A_N6_MT"/>
    <property type="match status" value="1"/>
</dbReference>
<dbReference type="OrthoDB" id="9814755at2"/>
<dbReference type="GO" id="GO:0005829">
    <property type="term" value="C:cytosol"/>
    <property type="evidence" value="ECO:0007669"/>
    <property type="project" value="TreeGrafter"/>
</dbReference>
<evidence type="ECO:0000256" key="2">
    <source>
        <dbReference type="ARBA" id="ARBA00022552"/>
    </source>
</evidence>
<accession>A0A1H1RPT3</accession>
<dbReference type="GO" id="GO:0003723">
    <property type="term" value="F:RNA binding"/>
    <property type="evidence" value="ECO:0007669"/>
    <property type="project" value="UniProtKB-UniRule"/>
</dbReference>
<dbReference type="FunFam" id="3.40.50.150:FF:000023">
    <property type="entry name" value="Ribosomal RNA small subunit methyltransferase A"/>
    <property type="match status" value="1"/>
</dbReference>
<evidence type="ECO:0000256" key="9">
    <source>
        <dbReference type="SAM" id="MobiDB-lite"/>
    </source>
</evidence>
<feature type="domain" description="Ribosomal RNA adenine methylase transferase N-terminal" evidence="10">
    <location>
        <begin position="57"/>
        <end position="227"/>
    </location>
</feature>
<dbReference type="SUPFAM" id="SSF53335">
    <property type="entry name" value="S-adenosyl-L-methionine-dependent methyltransferases"/>
    <property type="match status" value="1"/>
</dbReference>
<dbReference type="EC" id="2.1.1.182" evidence="7"/>
<comment type="subcellular location">
    <subcellularLocation>
        <location evidence="7">Cytoplasm</location>
    </subcellularLocation>
</comment>
<feature type="binding site" evidence="7 8">
    <location>
        <position position="52"/>
    </location>
    <ligand>
        <name>S-adenosyl-L-methionine</name>
        <dbReference type="ChEBI" id="CHEBI:59789"/>
    </ligand>
</feature>
<dbReference type="HAMAP" id="MF_00607">
    <property type="entry name" value="16SrRNA_methyltr_A"/>
    <property type="match status" value="1"/>
</dbReference>
<dbReference type="PANTHER" id="PTHR11727:SF7">
    <property type="entry name" value="DIMETHYLADENOSINE TRANSFERASE-RELATED"/>
    <property type="match status" value="1"/>
</dbReference>
<dbReference type="STRING" id="684552.SAMN04489719_2179"/>
<dbReference type="NCBIfam" id="TIGR00755">
    <property type="entry name" value="ksgA"/>
    <property type="match status" value="1"/>
</dbReference>
<evidence type="ECO:0000259" key="10">
    <source>
        <dbReference type="SMART" id="SM00650"/>
    </source>
</evidence>
<dbReference type="Gene3D" id="3.40.50.150">
    <property type="entry name" value="Vaccinia Virus protein VP39"/>
    <property type="match status" value="1"/>
</dbReference>
<sequence>MSEQTRHEGAPGGGGASQGRPSADALLGAAEIRALAAELDLTPTKRWGQNFVVDANTVRRIVRTADVAGLDVVEVGPGLGSLTLGLTEAGARVTAVEIDPRLAELLPRTVARKQPDAQLAVVHHDALTIESLPVAPQAVVANLPYNVSVPVLIHLLERFPTIERVLVMVQAEVGHRLAAQPGSKTYGAPSAKVAWWGPWALEGDVSRQIFWPVPGVDSVLVGFRRGPSLGSEALRRRTFAVIDGAFGQRRKMLRQALSGVFGSSAAATAVLEAAGIEPTLRGEALGLADFIRIAEAGADASVDEEHRGA</sequence>
<dbReference type="Gene3D" id="1.10.8.100">
    <property type="entry name" value="Ribosomal RNA adenine dimethylase-like, domain 2"/>
    <property type="match status" value="1"/>
</dbReference>
<feature type="binding site" evidence="7 8">
    <location>
        <position position="97"/>
    </location>
    <ligand>
        <name>S-adenosyl-L-methionine</name>
        <dbReference type="ChEBI" id="CHEBI:59789"/>
    </ligand>
</feature>
<evidence type="ECO:0000313" key="12">
    <source>
        <dbReference type="Proteomes" id="UP000199649"/>
    </source>
</evidence>
<dbReference type="Proteomes" id="UP000199649">
    <property type="component" value="Chromosome I"/>
</dbReference>
<evidence type="ECO:0000256" key="3">
    <source>
        <dbReference type="ARBA" id="ARBA00022603"/>
    </source>
</evidence>
<proteinExistence type="inferred from homology"/>
<dbReference type="AlphaFoldDB" id="A0A1H1RPT3"/>
<dbReference type="CDD" id="cd02440">
    <property type="entry name" value="AdoMet_MTases"/>
    <property type="match status" value="1"/>
</dbReference>
<dbReference type="PANTHER" id="PTHR11727">
    <property type="entry name" value="DIMETHYLADENOSINE TRANSFERASE"/>
    <property type="match status" value="1"/>
</dbReference>
<keyword evidence="4 7" id="KW-0808">Transferase</keyword>
<feature type="region of interest" description="Disordered" evidence="9">
    <location>
        <begin position="1"/>
        <end position="22"/>
    </location>
</feature>
<feature type="binding site" evidence="7 8">
    <location>
        <position position="142"/>
    </location>
    <ligand>
        <name>S-adenosyl-L-methionine</name>
        <dbReference type="ChEBI" id="CHEBI:59789"/>
    </ligand>
</feature>
<dbReference type="InterPro" id="IPR020596">
    <property type="entry name" value="rRNA_Ade_Mease_Trfase_CS"/>
</dbReference>
<gene>
    <name evidence="7" type="primary">rsmA</name>
    <name evidence="7" type="synonym">ksgA</name>
    <name evidence="11" type="ORF">SAMN04489719_2179</name>
</gene>
<dbReference type="InterPro" id="IPR023165">
    <property type="entry name" value="rRNA_Ade_diMease-like_C"/>
</dbReference>
<evidence type="ECO:0000256" key="8">
    <source>
        <dbReference type="PROSITE-ProRule" id="PRU01026"/>
    </source>
</evidence>
<keyword evidence="1 7" id="KW-0963">Cytoplasm</keyword>
<evidence type="ECO:0000313" key="11">
    <source>
        <dbReference type="EMBL" id="SDS37673.1"/>
    </source>
</evidence>
<dbReference type="GO" id="GO:0052908">
    <property type="term" value="F:16S rRNA (adenine(1518)-N(6)/adenine(1519)-N(6))-dimethyltransferase activity"/>
    <property type="evidence" value="ECO:0007669"/>
    <property type="project" value="UniProtKB-EC"/>
</dbReference>
<keyword evidence="6 7" id="KW-0694">RNA-binding</keyword>
<protein>
    <recommendedName>
        <fullName evidence="7">Ribosomal RNA small subunit methyltransferase A</fullName>
        <ecNumber evidence="7">2.1.1.182</ecNumber>
    </recommendedName>
    <alternativeName>
        <fullName evidence="7">16S rRNA (adenine(1518)-N(6)/adenine(1519)-N(6))-dimethyltransferase</fullName>
    </alternativeName>
    <alternativeName>
        <fullName evidence="7">16S rRNA dimethyladenosine transferase</fullName>
    </alternativeName>
    <alternativeName>
        <fullName evidence="7">16S rRNA dimethylase</fullName>
    </alternativeName>
    <alternativeName>
        <fullName evidence="7">S-adenosylmethionine-6-N', N'-adenosyl(rRNA) dimethyltransferase</fullName>
    </alternativeName>
</protein>
<evidence type="ECO:0000256" key="7">
    <source>
        <dbReference type="HAMAP-Rule" id="MF_00607"/>
    </source>
</evidence>
<feature type="binding site" evidence="7 8">
    <location>
        <position position="50"/>
    </location>
    <ligand>
        <name>S-adenosyl-L-methionine</name>
        <dbReference type="ChEBI" id="CHEBI:59789"/>
    </ligand>
</feature>
<dbReference type="InterPro" id="IPR011530">
    <property type="entry name" value="rRNA_adenine_dimethylase"/>
</dbReference>
<organism evidence="11 12">
    <name type="scientific">Agrococcus carbonis</name>
    <dbReference type="NCBI Taxonomy" id="684552"/>
    <lineage>
        <taxon>Bacteria</taxon>
        <taxon>Bacillati</taxon>
        <taxon>Actinomycetota</taxon>
        <taxon>Actinomycetes</taxon>
        <taxon>Micrococcales</taxon>
        <taxon>Microbacteriaceae</taxon>
        <taxon>Agrococcus</taxon>
    </lineage>
</organism>
<dbReference type="InterPro" id="IPR020598">
    <property type="entry name" value="rRNA_Ade_methylase_Trfase_N"/>
</dbReference>
<name>A0A1H1RPT3_9MICO</name>
<feature type="binding site" evidence="7 8">
    <location>
        <position position="76"/>
    </location>
    <ligand>
        <name>S-adenosyl-L-methionine</name>
        <dbReference type="ChEBI" id="CHEBI:59789"/>
    </ligand>
</feature>
<dbReference type="EMBL" id="LT629734">
    <property type="protein sequence ID" value="SDS37673.1"/>
    <property type="molecule type" value="Genomic_DNA"/>
</dbReference>
<keyword evidence="2 7" id="KW-0698">rRNA processing</keyword>
<dbReference type="SMART" id="SM00650">
    <property type="entry name" value="rADc"/>
    <property type="match status" value="1"/>
</dbReference>
<keyword evidence="3 7" id="KW-0489">Methyltransferase</keyword>
<evidence type="ECO:0000256" key="5">
    <source>
        <dbReference type="ARBA" id="ARBA00022691"/>
    </source>
</evidence>
<dbReference type="InterPro" id="IPR029063">
    <property type="entry name" value="SAM-dependent_MTases_sf"/>
</dbReference>